<dbReference type="RefSeq" id="WP_005297546.1">
    <property type="nucleotide sequence ID" value="NZ_AP028090.1"/>
</dbReference>
<sequence length="185" mass="20052">MSFSIRPYLSFTPQLGERVFVDANSSVIGQVELGDDVSIWPQVVIRGDVNRIVVGARSNIQDGTVIHVGHCTESNPLGHPTLIGHEVTVGHKAMLHGCTIGNRVLVGMGAIVLDGAQIEDEVILGAGSLVPPGKCLTSGYLYFGNPVRQVRPLTSEERVRLRESAANYVKWKEDYLTQAAIHTQP</sequence>
<dbReference type="PANTHER" id="PTHR13061:SF56">
    <property type="entry name" value="PROTEIN YRDA"/>
    <property type="match status" value="1"/>
</dbReference>
<gene>
    <name evidence="1" type="ORF">CRM76_05635</name>
</gene>
<proteinExistence type="predicted"/>
<dbReference type="EMBL" id="PDDV01000013">
    <property type="protein sequence ID" value="PEH71468.1"/>
    <property type="molecule type" value="Genomic_DNA"/>
</dbReference>
<evidence type="ECO:0000313" key="2">
    <source>
        <dbReference type="Proteomes" id="UP000219788"/>
    </source>
</evidence>
<dbReference type="AlphaFoldDB" id="A0A2A7TZL0"/>
<protein>
    <submittedName>
        <fullName evidence="1">Gamma carbonic anhydrase family protein</fullName>
    </submittedName>
</protein>
<reference evidence="2" key="1">
    <citation type="submission" date="2017-09" db="EMBL/GenBank/DDBJ databases">
        <title>FDA dAtabase for Regulatory Grade micrObial Sequences (FDA-ARGOS): Supporting development and validation of Infectious Disease Dx tests.</title>
        <authorList>
            <person name="Goldberg B."/>
            <person name="Campos J."/>
            <person name="Tallon L."/>
            <person name="Sadzewicz L."/>
            <person name="Ott S."/>
            <person name="Zhao X."/>
            <person name="Nagaraj S."/>
            <person name="Vavikolanu K."/>
            <person name="Aluvathingal J."/>
            <person name="Nadendla S."/>
            <person name="Geyer C."/>
            <person name="Sichtig H."/>
        </authorList>
    </citation>
    <scope>NUCLEOTIDE SEQUENCE [LARGE SCALE GENOMIC DNA]</scope>
    <source>
        <strain evidence="2">FDAARGOS_370</strain>
    </source>
</reference>
<dbReference type="SUPFAM" id="SSF51161">
    <property type="entry name" value="Trimeric LpxA-like enzymes"/>
    <property type="match status" value="1"/>
</dbReference>
<comment type="caution">
    <text evidence="1">The sequence shown here is derived from an EMBL/GenBank/DDBJ whole genome shotgun (WGS) entry which is preliminary data.</text>
</comment>
<accession>A0A2A7TZL0</accession>
<dbReference type="Proteomes" id="UP000219788">
    <property type="component" value="Unassembled WGS sequence"/>
</dbReference>
<dbReference type="STRING" id="636.AAW15_01360"/>
<dbReference type="PANTHER" id="PTHR13061">
    <property type="entry name" value="DYNACTIN SUBUNIT P25"/>
    <property type="match status" value="1"/>
</dbReference>
<dbReference type="CDD" id="cd04645">
    <property type="entry name" value="LbH_gamma_CA_like"/>
    <property type="match status" value="1"/>
</dbReference>
<dbReference type="InterPro" id="IPR011004">
    <property type="entry name" value="Trimer_LpxA-like_sf"/>
</dbReference>
<name>A0A2A7TZL0_EDWTA</name>
<dbReference type="InterPro" id="IPR001451">
    <property type="entry name" value="Hexapep"/>
</dbReference>
<dbReference type="InterPro" id="IPR050484">
    <property type="entry name" value="Transf_Hexapept/Carb_Anhydrase"/>
</dbReference>
<dbReference type="Pfam" id="PF00132">
    <property type="entry name" value="Hexapep"/>
    <property type="match status" value="2"/>
</dbReference>
<evidence type="ECO:0000313" key="1">
    <source>
        <dbReference type="EMBL" id="PEH71468.1"/>
    </source>
</evidence>
<organism evidence="1 2">
    <name type="scientific">Edwardsiella tarda</name>
    <dbReference type="NCBI Taxonomy" id="636"/>
    <lineage>
        <taxon>Bacteria</taxon>
        <taxon>Pseudomonadati</taxon>
        <taxon>Pseudomonadota</taxon>
        <taxon>Gammaproteobacteria</taxon>
        <taxon>Enterobacterales</taxon>
        <taxon>Hafniaceae</taxon>
        <taxon>Edwardsiella</taxon>
    </lineage>
</organism>
<dbReference type="OrthoDB" id="9803036at2"/>
<dbReference type="InterPro" id="IPR047324">
    <property type="entry name" value="LbH_gamma_CA-like"/>
</dbReference>
<dbReference type="Gene3D" id="2.160.10.10">
    <property type="entry name" value="Hexapeptide repeat proteins"/>
    <property type="match status" value="1"/>
</dbReference>